<evidence type="ECO:0000256" key="9">
    <source>
        <dbReference type="ARBA" id="ARBA00011152"/>
    </source>
</evidence>
<evidence type="ECO:0000256" key="5">
    <source>
        <dbReference type="ARBA" id="ARBA00005204"/>
    </source>
</evidence>
<keyword evidence="11 18" id="KW-0028">Amino-acid biosynthesis</keyword>
<evidence type="ECO:0000256" key="7">
    <source>
        <dbReference type="ARBA" id="ARBA00008299"/>
    </source>
</evidence>
<comment type="subunit">
    <text evidence="18">Homodimer.</text>
</comment>
<comment type="similarity">
    <text evidence="8 17 19">Belongs to the HisA/HisF family.</text>
</comment>
<dbReference type="InterPro" id="IPR013785">
    <property type="entry name" value="Aldolase_TIM"/>
</dbReference>
<comment type="catalytic activity">
    <reaction evidence="1 18">
        <text>1-(5-phospho-beta-D-ribosyl)-5'-AMP + H2O = 1-(5-phospho-beta-D-ribosyl)-5-[(5-phospho-beta-D-ribosylamino)methylideneamino]imidazole-4-carboxamide</text>
        <dbReference type="Rhea" id="RHEA:20049"/>
        <dbReference type="ChEBI" id="CHEBI:15377"/>
        <dbReference type="ChEBI" id="CHEBI:58435"/>
        <dbReference type="ChEBI" id="CHEBI:59457"/>
        <dbReference type="EC" id="3.5.4.19"/>
    </reaction>
</comment>
<dbReference type="InterPro" id="IPR026660">
    <property type="entry name" value="PRA-CH"/>
</dbReference>
<keyword evidence="18" id="KW-0460">Magnesium</keyword>
<comment type="pathway">
    <text evidence="5">Amino-acid biosynthesis; L-histidine biosynthesis; L-histidine from 5-phospho-alpha-D-ribose 1-diphosphate: step 2/9.</text>
</comment>
<keyword evidence="13 18" id="KW-0368">Histidine biosynthesis</keyword>
<evidence type="ECO:0000256" key="16">
    <source>
        <dbReference type="ARBA" id="ARBA00047838"/>
    </source>
</evidence>
<dbReference type="InterPro" id="IPR002496">
    <property type="entry name" value="PRib_AMP_CycHydrolase_dom"/>
</dbReference>
<gene>
    <name evidence="18" type="primary">hisI</name>
    <name evidence="17" type="synonym">hisF</name>
    <name evidence="21" type="ORF">Z968_09455</name>
</gene>
<dbReference type="FunFam" id="3.10.20.810:FF:000001">
    <property type="entry name" value="Histidine biosynthesis bifunctional protein HisIE"/>
    <property type="match status" value="1"/>
</dbReference>
<comment type="pathway">
    <text evidence="3 17">Amino-acid biosynthesis; L-histidine biosynthesis; L-histidine from 5-phospho-alpha-D-ribose 1-diphosphate: step 5/9.</text>
</comment>
<dbReference type="GO" id="GO:0005737">
    <property type="term" value="C:cytoplasm"/>
    <property type="evidence" value="ECO:0007669"/>
    <property type="project" value="UniProtKB-SubCell"/>
</dbReference>
<dbReference type="Pfam" id="PF00977">
    <property type="entry name" value="His_biosynth"/>
    <property type="match status" value="1"/>
</dbReference>
<evidence type="ECO:0000256" key="15">
    <source>
        <dbReference type="ARBA" id="ARBA00025475"/>
    </source>
</evidence>
<dbReference type="HAMAP" id="MF_01013">
    <property type="entry name" value="HisF"/>
    <property type="match status" value="1"/>
</dbReference>
<dbReference type="Gene3D" id="3.10.20.810">
    <property type="entry name" value="Phosphoribosyl-AMP cyclohydrolase"/>
    <property type="match status" value="1"/>
</dbReference>
<dbReference type="HAMAP" id="MF_01021">
    <property type="entry name" value="HisI"/>
    <property type="match status" value="1"/>
</dbReference>
<keyword evidence="14 17" id="KW-0456">Lyase</keyword>
<dbReference type="InterPro" id="IPR006062">
    <property type="entry name" value="His_biosynth"/>
</dbReference>
<dbReference type="SUPFAM" id="SSF141734">
    <property type="entry name" value="HisI-like"/>
    <property type="match status" value="1"/>
</dbReference>
<feature type="active site" evidence="17">
    <location>
        <position position="11"/>
    </location>
</feature>
<dbReference type="CDD" id="cd04731">
    <property type="entry name" value="HisF"/>
    <property type="match status" value="1"/>
</dbReference>
<dbReference type="InterPro" id="IPR011060">
    <property type="entry name" value="RibuloseP-bd_barrel"/>
</dbReference>
<evidence type="ECO:0000256" key="4">
    <source>
        <dbReference type="ARBA" id="ARBA00005169"/>
    </source>
</evidence>
<feature type="binding site" evidence="18">
    <location>
        <position position="326"/>
    </location>
    <ligand>
        <name>Zn(2+)</name>
        <dbReference type="ChEBI" id="CHEBI:29105"/>
        <note>ligand shared between dimeric partners</note>
    </ligand>
</feature>
<comment type="catalytic activity">
    <reaction evidence="16 17">
        <text>5-[(5-phospho-1-deoxy-D-ribulos-1-ylimino)methylamino]-1-(5-phospho-beta-D-ribosyl)imidazole-4-carboxamide + L-glutamine = D-erythro-1-(imidazol-4-yl)glycerol 3-phosphate + 5-amino-1-(5-phospho-beta-D-ribosyl)imidazole-4-carboxamide + L-glutamate + H(+)</text>
        <dbReference type="Rhea" id="RHEA:24793"/>
        <dbReference type="ChEBI" id="CHEBI:15378"/>
        <dbReference type="ChEBI" id="CHEBI:29985"/>
        <dbReference type="ChEBI" id="CHEBI:58278"/>
        <dbReference type="ChEBI" id="CHEBI:58359"/>
        <dbReference type="ChEBI" id="CHEBI:58475"/>
        <dbReference type="ChEBI" id="CHEBI:58525"/>
        <dbReference type="EC" id="4.3.2.10"/>
    </reaction>
</comment>
<dbReference type="OrthoDB" id="9781903at2"/>
<evidence type="ECO:0000256" key="17">
    <source>
        <dbReference type="HAMAP-Rule" id="MF_01013"/>
    </source>
</evidence>
<evidence type="ECO:0000256" key="11">
    <source>
        <dbReference type="ARBA" id="ARBA00022605"/>
    </source>
</evidence>
<comment type="cofactor">
    <cofactor evidence="18">
        <name>Mg(2+)</name>
        <dbReference type="ChEBI" id="CHEBI:18420"/>
    </cofactor>
    <text evidence="18">Binds 1 Mg(2+) ion per subunit.</text>
</comment>
<proteinExistence type="inferred from homology"/>
<dbReference type="GO" id="GO:0008270">
    <property type="term" value="F:zinc ion binding"/>
    <property type="evidence" value="ECO:0007669"/>
    <property type="project" value="UniProtKB-UniRule"/>
</dbReference>
<comment type="caution">
    <text evidence="21">The sequence shown here is derived from an EMBL/GenBank/DDBJ whole genome shotgun (WGS) entry which is preliminary data.</text>
</comment>
<accession>A0A0A0I3D4</accession>
<keyword evidence="18" id="KW-0479">Metal-binding</keyword>
<evidence type="ECO:0000256" key="6">
    <source>
        <dbReference type="ARBA" id="ARBA00007731"/>
    </source>
</evidence>
<comment type="similarity">
    <text evidence="7">In the N-terminal section; belongs to the PRA-CH family.</text>
</comment>
<dbReference type="PANTHER" id="PTHR21235">
    <property type="entry name" value="IMIDAZOLE GLYCEROL PHOSPHATE SYNTHASE SUBUNIT HISF/H IGP SYNTHASE SUBUNIT HISF/H"/>
    <property type="match status" value="1"/>
</dbReference>
<feature type="binding site" evidence="18">
    <location>
        <position position="342"/>
    </location>
    <ligand>
        <name>Zn(2+)</name>
        <dbReference type="ChEBI" id="CHEBI:29105"/>
        <note>ligand shared between dimeric partners</note>
    </ligand>
</feature>
<name>A0A0A0I3D4_CLONO</name>
<evidence type="ECO:0000256" key="13">
    <source>
        <dbReference type="ARBA" id="ARBA00023102"/>
    </source>
</evidence>
<feature type="binding site" evidence="18">
    <location>
        <position position="349"/>
    </location>
    <ligand>
        <name>Zn(2+)</name>
        <dbReference type="ChEBI" id="CHEBI:29105"/>
        <note>ligand shared between dimeric partners</note>
    </ligand>
</feature>
<keyword evidence="10 18" id="KW-0963">Cytoplasm</keyword>
<protein>
    <recommendedName>
        <fullName evidence="17 18">Multifunctional fusion protein</fullName>
    </recommendedName>
    <domain>
        <recommendedName>
            <fullName evidence="17">Imidazole glycerol phosphate synthase subunit HisF</fullName>
            <ecNumber evidence="17">4.3.2.10</ecNumber>
        </recommendedName>
        <alternativeName>
            <fullName evidence="17">IGP synthase cyclase subunit</fullName>
        </alternativeName>
        <alternativeName>
            <fullName evidence="17">IGP synthase subunit HisF</fullName>
        </alternativeName>
        <alternativeName>
            <fullName evidence="17">ImGP synthase subunit HisF</fullName>
            <shortName evidence="17">IGPS subunit HisF</shortName>
        </alternativeName>
    </domain>
    <domain>
        <recommendedName>
            <fullName evidence="18">Phosphoribosyl-AMP cyclohydrolase</fullName>
            <shortName evidence="18">PRA-CH</shortName>
            <ecNumber evidence="18">3.5.4.19</ecNumber>
        </recommendedName>
    </domain>
</protein>
<feature type="domain" description="Phosphoribosyl-AMP cyclohydrolase" evidence="20">
    <location>
        <begin position="278"/>
        <end position="351"/>
    </location>
</feature>
<dbReference type="EC" id="4.3.2.10" evidence="17"/>
<comment type="subunit">
    <text evidence="9 17">Heterodimer of HisH and HisF.</text>
</comment>
<dbReference type="InterPro" id="IPR004651">
    <property type="entry name" value="HisF"/>
</dbReference>
<keyword evidence="12 18" id="KW-0378">Hydrolase</keyword>
<dbReference type="NCBIfam" id="NF000768">
    <property type="entry name" value="PRK00051.1"/>
    <property type="match status" value="1"/>
</dbReference>
<evidence type="ECO:0000256" key="8">
    <source>
        <dbReference type="ARBA" id="ARBA00009667"/>
    </source>
</evidence>
<dbReference type="GO" id="GO:0000287">
    <property type="term" value="F:magnesium ion binding"/>
    <property type="evidence" value="ECO:0007669"/>
    <property type="project" value="UniProtKB-UniRule"/>
</dbReference>
<comment type="catalytic activity">
    <reaction evidence="2">
        <text>1-(5-phospho-beta-D-ribosyl)-ATP + H2O = 1-(5-phospho-beta-D-ribosyl)-5'-AMP + diphosphate + H(+)</text>
        <dbReference type="Rhea" id="RHEA:22828"/>
        <dbReference type="ChEBI" id="CHEBI:15377"/>
        <dbReference type="ChEBI" id="CHEBI:15378"/>
        <dbReference type="ChEBI" id="CHEBI:33019"/>
        <dbReference type="ChEBI" id="CHEBI:59457"/>
        <dbReference type="ChEBI" id="CHEBI:73183"/>
        <dbReference type="EC" id="3.6.1.31"/>
    </reaction>
</comment>
<evidence type="ECO:0000256" key="14">
    <source>
        <dbReference type="ARBA" id="ARBA00023239"/>
    </source>
</evidence>
<dbReference type="UniPathway" id="UPA00031">
    <property type="reaction ID" value="UER00008"/>
</dbReference>
<evidence type="ECO:0000313" key="22">
    <source>
        <dbReference type="Proteomes" id="UP000030012"/>
    </source>
</evidence>
<dbReference type="GO" id="GO:0004635">
    <property type="term" value="F:phosphoribosyl-AMP cyclohydrolase activity"/>
    <property type="evidence" value="ECO:0007669"/>
    <property type="project" value="UniProtKB-UniRule"/>
</dbReference>
<comment type="similarity">
    <text evidence="6">In the C-terminal section; belongs to the PRA-PH family.</text>
</comment>
<feature type="active site" evidence="17">
    <location>
        <position position="130"/>
    </location>
</feature>
<comment type="function">
    <text evidence="15 17">IGPS catalyzes the conversion of PRFAR and glutamine to IGP, AICAR and glutamate. The HisF subunit catalyzes the cyclization activity that produces IGP and AICAR from PRFAR using the ammonia provided by the HisH subunit.</text>
</comment>
<dbReference type="Proteomes" id="UP000030012">
    <property type="component" value="Unassembled WGS sequence"/>
</dbReference>
<dbReference type="AlphaFoldDB" id="A0A0A0I3D4"/>
<evidence type="ECO:0000256" key="3">
    <source>
        <dbReference type="ARBA" id="ARBA00005091"/>
    </source>
</evidence>
<dbReference type="PANTHER" id="PTHR21235:SF2">
    <property type="entry name" value="IMIDAZOLE GLYCEROL PHOSPHATE SYNTHASE HISHF"/>
    <property type="match status" value="1"/>
</dbReference>
<dbReference type="Gene3D" id="3.20.20.70">
    <property type="entry name" value="Aldolase class I"/>
    <property type="match status" value="1"/>
</dbReference>
<feature type="binding site" evidence="18">
    <location>
        <position position="329"/>
    </location>
    <ligand>
        <name>Mg(2+)</name>
        <dbReference type="ChEBI" id="CHEBI:18420"/>
    </ligand>
</feature>
<dbReference type="GO" id="GO:0000105">
    <property type="term" value="P:L-histidine biosynthetic process"/>
    <property type="evidence" value="ECO:0007669"/>
    <property type="project" value="UniProtKB-UniRule"/>
</dbReference>
<dbReference type="NCBIfam" id="TIGR00735">
    <property type="entry name" value="hisF"/>
    <property type="match status" value="1"/>
</dbReference>
<evidence type="ECO:0000256" key="19">
    <source>
        <dbReference type="RuleBase" id="RU003657"/>
    </source>
</evidence>
<dbReference type="GO" id="GO:0016829">
    <property type="term" value="F:lyase activity"/>
    <property type="evidence" value="ECO:0007669"/>
    <property type="project" value="UniProtKB-KW"/>
</dbReference>
<comment type="subcellular location">
    <subcellularLocation>
        <location evidence="18">Cytoplasm</location>
    </subcellularLocation>
</comment>
<dbReference type="SUPFAM" id="SSF51366">
    <property type="entry name" value="Ribulose-phoshate binding barrel"/>
    <property type="match status" value="1"/>
</dbReference>
<dbReference type="GO" id="GO:0000107">
    <property type="term" value="F:imidazoleglycerol-phosphate synthase activity"/>
    <property type="evidence" value="ECO:0007669"/>
    <property type="project" value="UniProtKB-UniRule"/>
</dbReference>
<dbReference type="EC" id="3.5.4.19" evidence="18"/>
<evidence type="ECO:0000256" key="12">
    <source>
        <dbReference type="ARBA" id="ARBA00022801"/>
    </source>
</evidence>
<dbReference type="EMBL" id="JENJ01000043">
    <property type="protein sequence ID" value="KGM95297.1"/>
    <property type="molecule type" value="Genomic_DNA"/>
</dbReference>
<evidence type="ECO:0000256" key="10">
    <source>
        <dbReference type="ARBA" id="ARBA00022490"/>
    </source>
</evidence>
<evidence type="ECO:0000313" key="21">
    <source>
        <dbReference type="EMBL" id="KGM95297.1"/>
    </source>
</evidence>
<evidence type="ECO:0000256" key="1">
    <source>
        <dbReference type="ARBA" id="ARBA00000024"/>
    </source>
</evidence>
<feature type="binding site" evidence="18">
    <location>
        <position position="325"/>
    </location>
    <ligand>
        <name>Mg(2+)</name>
        <dbReference type="ChEBI" id="CHEBI:18420"/>
    </ligand>
</feature>
<organism evidence="21 22">
    <name type="scientific">Clostridium novyi A str. 4552</name>
    <dbReference type="NCBI Taxonomy" id="1444289"/>
    <lineage>
        <taxon>Bacteria</taxon>
        <taxon>Bacillati</taxon>
        <taxon>Bacillota</taxon>
        <taxon>Clostridia</taxon>
        <taxon>Eubacteriales</taxon>
        <taxon>Clostridiaceae</taxon>
        <taxon>Clostridium</taxon>
    </lineage>
</organism>
<feature type="binding site" evidence="18">
    <location>
        <position position="327"/>
    </location>
    <ligand>
        <name>Mg(2+)</name>
        <dbReference type="ChEBI" id="CHEBI:18420"/>
    </ligand>
</feature>
<keyword evidence="18" id="KW-0862">Zinc</keyword>
<evidence type="ECO:0000256" key="2">
    <source>
        <dbReference type="ARBA" id="ARBA00001460"/>
    </source>
</evidence>
<dbReference type="InterPro" id="IPR038019">
    <property type="entry name" value="PRib_AMP_CycHydrolase_sf"/>
</dbReference>
<comment type="pathway">
    <text evidence="4 18">Amino-acid biosynthesis; L-histidine biosynthesis; L-histidine from 5-phospho-alpha-D-ribose 1-diphosphate: step 3/9.</text>
</comment>
<dbReference type="GO" id="GO:0004636">
    <property type="term" value="F:phosphoribosyl-ATP diphosphatase activity"/>
    <property type="evidence" value="ECO:0007669"/>
    <property type="project" value="UniProtKB-EC"/>
</dbReference>
<comment type="similarity">
    <text evidence="18">Belongs to the PRA-CH family.</text>
</comment>
<dbReference type="Pfam" id="PF01502">
    <property type="entry name" value="PRA-CH"/>
    <property type="match status" value="1"/>
</dbReference>
<comment type="cofactor">
    <cofactor evidence="18">
        <name>Zn(2+)</name>
        <dbReference type="ChEBI" id="CHEBI:29105"/>
    </cofactor>
    <text evidence="18">Binds 1 zinc ion per subunit.</text>
</comment>
<dbReference type="InterPro" id="IPR050064">
    <property type="entry name" value="IGPS_HisA/HisF"/>
</dbReference>
<dbReference type="RefSeq" id="WP_039255802.1">
    <property type="nucleotide sequence ID" value="NZ_JENJ01000043.1"/>
</dbReference>
<comment type="function">
    <text evidence="18">Catalyzes the hydrolysis of the adenine ring of phosphoribosyl-AMP.</text>
</comment>
<evidence type="ECO:0000256" key="18">
    <source>
        <dbReference type="HAMAP-Rule" id="MF_01021"/>
    </source>
</evidence>
<reference evidence="21 22" key="1">
    <citation type="submission" date="2014-01" db="EMBL/GenBank/DDBJ databases">
        <title>Plasmidome dynamics in the species complex Clostridium novyi sensu lato converts strains of independent lineages into distinctly different pathogens.</title>
        <authorList>
            <person name="Skarin H."/>
            <person name="Segerman B."/>
        </authorList>
    </citation>
    <scope>NUCLEOTIDE SEQUENCE [LARGE SCALE GENOMIC DNA]</scope>
    <source>
        <strain evidence="21 22">4552</strain>
    </source>
</reference>
<evidence type="ECO:0000259" key="20">
    <source>
        <dbReference type="Pfam" id="PF01502"/>
    </source>
</evidence>
<sequence>MKNKRIIPCLDVNKGRVVKGIKFTNLRDVGDPAEIAELYEKEGADEIVLLDISATSEGRETMVDVVKNVASKISIPITVGGGIRTIEDFEKVIKAGASKVSINSSAVKTPSLIKKISDKFGKESLVVAIDARRNEEDDGWIVVISGGEIDTGLDVFKWAKKVEELGAGEILLTSKDADGTKDGYDVELTDGVCKAVDIPVIASGGCGKLQDFGDIFERTTVSGALAASMFHFREVTINEVKDYVNLRRKELIDKIDFKKCNGLVPTIIQDFKNGEVLMLGYMNEEAFARTIESGTTWFWSRSRNELWNKGETSGNTQYVKSISIDCDNDTILIKVDQLGNACHKEYRSCFYRNIDGRF</sequence>